<evidence type="ECO:0000256" key="1">
    <source>
        <dbReference type="SAM" id="MobiDB-lite"/>
    </source>
</evidence>
<evidence type="ECO:0000313" key="2">
    <source>
        <dbReference type="EMBL" id="PNF32584.1"/>
    </source>
</evidence>
<comment type="caution">
    <text evidence="2">The sequence shown here is derived from an EMBL/GenBank/DDBJ whole genome shotgun (WGS) entry which is preliminary data.</text>
</comment>
<keyword evidence="3" id="KW-1185">Reference proteome</keyword>
<protein>
    <submittedName>
        <fullName evidence="2">Uncharacterized protein</fullName>
    </submittedName>
</protein>
<feature type="region of interest" description="Disordered" evidence="1">
    <location>
        <begin position="430"/>
        <end position="466"/>
    </location>
</feature>
<feature type="compositionally biased region" description="Low complexity" evidence="1">
    <location>
        <begin position="259"/>
        <end position="270"/>
    </location>
</feature>
<sequence>MKERKWWNGVPRVPSLWWRSSSVPPRQESDDQPGQHRTSPKIREEPVAEECNKAQALPESPDGVTPDAILRYSKTDTEPRCSDDVLVARSGRHSLDASDRVTGKDLRNSVPRALSTPPRRRKEFVLEGIPDISFSFFNDQAVPVTSASEACLQTTEQSSRHSPSRAEAQVMDTFVTSTGVSAVIVGEDVKTPSQEGDYEVLRTVIPVNSTPADAVQISMVAVLSQEQQSKKSPNISCINIVSINTAAQHENQYASPRNSSSTTEVSDLSSPTPQPNVSSIECTSPYFQDSSIENPSLDAPSPDCATPPCQDTPAASTITISLPLQLTDQAVTGCHDWETITDYSDYYDITSVCTQRRKANSDYEDVQQGQNYCTPRGRRATLMRDRRRGMGTMRTRIRRAWRAVRGWLGEERVRIGGVIQRHAHAQAVRKSEDIQQAEEEDSRVVVVRTREGSSRPTSRTGPRRSRHFPEVKPFFAIVCFFRTRCAAGMSCFKGRL</sequence>
<organism evidence="2 3">
    <name type="scientific">Cryptotermes secundus</name>
    <dbReference type="NCBI Taxonomy" id="105785"/>
    <lineage>
        <taxon>Eukaryota</taxon>
        <taxon>Metazoa</taxon>
        <taxon>Ecdysozoa</taxon>
        <taxon>Arthropoda</taxon>
        <taxon>Hexapoda</taxon>
        <taxon>Insecta</taxon>
        <taxon>Pterygota</taxon>
        <taxon>Neoptera</taxon>
        <taxon>Polyneoptera</taxon>
        <taxon>Dictyoptera</taxon>
        <taxon>Blattodea</taxon>
        <taxon>Blattoidea</taxon>
        <taxon>Termitoidae</taxon>
        <taxon>Kalotermitidae</taxon>
        <taxon>Cryptotermitinae</taxon>
        <taxon>Cryptotermes</taxon>
    </lineage>
</organism>
<dbReference type="EMBL" id="NEVH01010475">
    <property type="protein sequence ID" value="PNF32584.1"/>
    <property type="molecule type" value="Genomic_DNA"/>
</dbReference>
<feature type="region of interest" description="Disordered" evidence="1">
    <location>
        <begin position="17"/>
        <end position="66"/>
    </location>
</feature>
<accession>A0A2J7QVI9</accession>
<dbReference type="Proteomes" id="UP000235965">
    <property type="component" value="Unassembled WGS sequence"/>
</dbReference>
<feature type="region of interest" description="Disordered" evidence="1">
    <location>
        <begin position="251"/>
        <end position="282"/>
    </location>
</feature>
<reference evidence="2 3" key="1">
    <citation type="submission" date="2017-12" db="EMBL/GenBank/DDBJ databases">
        <title>Hemimetabolous genomes reveal molecular basis of termite eusociality.</title>
        <authorList>
            <person name="Harrison M.C."/>
            <person name="Jongepier E."/>
            <person name="Robertson H.M."/>
            <person name="Arning N."/>
            <person name="Bitard-Feildel T."/>
            <person name="Chao H."/>
            <person name="Childers C.P."/>
            <person name="Dinh H."/>
            <person name="Doddapaneni H."/>
            <person name="Dugan S."/>
            <person name="Gowin J."/>
            <person name="Greiner C."/>
            <person name="Han Y."/>
            <person name="Hu H."/>
            <person name="Hughes D.S.T."/>
            <person name="Huylmans A.-K."/>
            <person name="Kemena C."/>
            <person name="Kremer L.P.M."/>
            <person name="Lee S.L."/>
            <person name="Lopez-Ezquerra A."/>
            <person name="Mallet L."/>
            <person name="Monroy-Kuhn J.M."/>
            <person name="Moser A."/>
            <person name="Murali S.C."/>
            <person name="Muzny D.M."/>
            <person name="Otani S."/>
            <person name="Piulachs M.-D."/>
            <person name="Poelchau M."/>
            <person name="Qu J."/>
            <person name="Schaub F."/>
            <person name="Wada-Katsumata A."/>
            <person name="Worley K.C."/>
            <person name="Xie Q."/>
            <person name="Ylla G."/>
            <person name="Poulsen M."/>
            <person name="Gibbs R.A."/>
            <person name="Schal C."/>
            <person name="Richards S."/>
            <person name="Belles X."/>
            <person name="Korb J."/>
            <person name="Bornberg-Bauer E."/>
        </authorList>
    </citation>
    <scope>NUCLEOTIDE SEQUENCE [LARGE SCALE GENOMIC DNA]</scope>
    <source>
        <tissue evidence="2">Whole body</tissue>
    </source>
</reference>
<gene>
    <name evidence="2" type="ORF">B7P43_G00330</name>
</gene>
<proteinExistence type="predicted"/>
<evidence type="ECO:0000313" key="3">
    <source>
        <dbReference type="Proteomes" id="UP000235965"/>
    </source>
</evidence>
<name>A0A2J7QVI9_9NEOP</name>
<feature type="compositionally biased region" description="Basic and acidic residues" evidence="1">
    <location>
        <begin position="41"/>
        <end position="52"/>
    </location>
</feature>
<dbReference type="OrthoDB" id="28357at2759"/>
<dbReference type="InParanoid" id="A0A2J7QVI9"/>
<feature type="region of interest" description="Disordered" evidence="1">
    <location>
        <begin position="289"/>
        <end position="308"/>
    </location>
</feature>
<dbReference type="AlphaFoldDB" id="A0A2J7QVI9"/>